<dbReference type="OrthoDB" id="338614at2759"/>
<evidence type="ECO:0000256" key="3">
    <source>
        <dbReference type="ARBA" id="ARBA00022448"/>
    </source>
</evidence>
<dbReference type="GO" id="GO:0000407">
    <property type="term" value="C:phagophore assembly site"/>
    <property type="evidence" value="ECO:0007669"/>
    <property type="project" value="UniProtKB-SubCell"/>
</dbReference>
<evidence type="ECO:0000256" key="1">
    <source>
        <dbReference type="ARBA" id="ARBA00010931"/>
    </source>
</evidence>
<dbReference type="GO" id="GO:0019778">
    <property type="term" value="F:Atg12 activating enzyme activity"/>
    <property type="evidence" value="ECO:0007669"/>
    <property type="project" value="TreeGrafter"/>
</dbReference>
<dbReference type="GO" id="GO:0000422">
    <property type="term" value="P:autophagy of mitochondrion"/>
    <property type="evidence" value="ECO:0007669"/>
    <property type="project" value="TreeGrafter"/>
</dbReference>
<keyword evidence="5 7" id="KW-0072">Autophagy</keyword>
<feature type="domain" description="Ubiquitin-like modifier-activating enzyme Atg7 N-terminal" evidence="9">
    <location>
        <begin position="5"/>
        <end position="308"/>
    </location>
</feature>
<dbReference type="InterPro" id="IPR042523">
    <property type="entry name" value="Atg7_N_2"/>
</dbReference>
<dbReference type="InterPro" id="IPR042522">
    <property type="entry name" value="Atg7_N_1"/>
</dbReference>
<dbReference type="CDD" id="cd01486">
    <property type="entry name" value="Apg7"/>
    <property type="match status" value="1"/>
</dbReference>
<feature type="active site" description="Glycyl thioester intermediate" evidence="6">
    <location>
        <position position="528"/>
    </location>
</feature>
<dbReference type="GO" id="GO:0019779">
    <property type="term" value="F:Atg8 activating enzyme activity"/>
    <property type="evidence" value="ECO:0007669"/>
    <property type="project" value="TreeGrafter"/>
</dbReference>
<dbReference type="PANTHER" id="PTHR10953:SF3">
    <property type="entry name" value="UBIQUITIN-LIKE MODIFIER-ACTIVATING ENZYME ATG7"/>
    <property type="match status" value="1"/>
</dbReference>
<dbReference type="InterPro" id="IPR000594">
    <property type="entry name" value="ThiF_NAD_FAD-bd"/>
</dbReference>
<name>A0A1Y1UA28_9TREE</name>
<dbReference type="NCBIfam" id="TIGR01381">
    <property type="entry name" value="E1_like_apg7"/>
    <property type="match status" value="1"/>
</dbReference>
<dbReference type="GO" id="GO:0034727">
    <property type="term" value="P:piecemeal microautophagy of the nucleus"/>
    <property type="evidence" value="ECO:0007669"/>
    <property type="project" value="TreeGrafter"/>
</dbReference>
<dbReference type="InterPro" id="IPR035985">
    <property type="entry name" value="Ubiquitin-activating_enz"/>
</dbReference>
<dbReference type="PANTHER" id="PTHR10953">
    <property type="entry name" value="UBIQUITIN-ACTIVATING ENZYME E1"/>
    <property type="match status" value="1"/>
</dbReference>
<dbReference type="Gene3D" id="3.40.140.100">
    <property type="entry name" value="Ubiquitin-like modifier-activating enzyme ATG7 C-terminal domain"/>
    <property type="match status" value="1"/>
</dbReference>
<comment type="function">
    <text evidence="7">E1-like activating enzyme involved in the 2 ubiquitin-like systems required for cytoplasm to vacuole transport (Cvt) and autophagy. Activates ATG12 for its conjugation with ATG5 and ATG8 for its conjugation with phosphatidylethanolamine. Both systems are needed for the ATG8 association to Cvt vesicles and autophagosomes membranes. Autophagy is essential for maintenance of amino acid levels and protein synthesis under nitrogen starvation. Required for selective autophagic degradation of the nucleus (nucleophagy) as well as for mitophagy which contributes to regulate mitochondrial quantity and quality by eliminating the mitochondria to a basal level to fulfill cellular energy requirements and preventing excess ROS production.</text>
</comment>
<dbReference type="Pfam" id="PF16420">
    <property type="entry name" value="ATG7_N"/>
    <property type="match status" value="1"/>
</dbReference>
<dbReference type="GeneID" id="33559348"/>
<dbReference type="InterPro" id="IPR032197">
    <property type="entry name" value="Atg7_N"/>
</dbReference>
<dbReference type="FunFam" id="3.40.50.720:FF:000243">
    <property type="entry name" value="Ubiquitin-like modifier-activating enzyme ATG7"/>
    <property type="match status" value="1"/>
</dbReference>
<gene>
    <name evidence="10" type="ORF">BD324DRAFT_643368</name>
</gene>
<dbReference type="EMBL" id="NBSH01000014">
    <property type="protein sequence ID" value="ORX34367.1"/>
    <property type="molecule type" value="Genomic_DNA"/>
</dbReference>
<dbReference type="Proteomes" id="UP000193218">
    <property type="component" value="Unassembled WGS sequence"/>
</dbReference>
<evidence type="ECO:0000256" key="2">
    <source>
        <dbReference type="ARBA" id="ARBA00017647"/>
    </source>
</evidence>
<dbReference type="GO" id="GO:0000045">
    <property type="term" value="P:autophagosome assembly"/>
    <property type="evidence" value="ECO:0007669"/>
    <property type="project" value="TreeGrafter"/>
</dbReference>
<dbReference type="SUPFAM" id="SSF69572">
    <property type="entry name" value="Activating enzymes of the ubiquitin-like proteins"/>
    <property type="match status" value="1"/>
</dbReference>
<evidence type="ECO:0000313" key="11">
    <source>
        <dbReference type="Proteomes" id="UP000193218"/>
    </source>
</evidence>
<comment type="caution">
    <text evidence="10">The sequence shown here is derived from an EMBL/GenBank/DDBJ whole genome shotgun (WGS) entry which is preliminary data.</text>
</comment>
<evidence type="ECO:0000259" key="9">
    <source>
        <dbReference type="Pfam" id="PF16420"/>
    </source>
</evidence>
<evidence type="ECO:0000256" key="7">
    <source>
        <dbReference type="RuleBase" id="RU366022"/>
    </source>
</evidence>
<dbReference type="Gene3D" id="3.40.140.70">
    <property type="entry name" value="Ubiquitin-like modifier-activating enzyme ATG7 N-terminal domain"/>
    <property type="match status" value="1"/>
</dbReference>
<dbReference type="Gene3D" id="3.40.50.720">
    <property type="entry name" value="NAD(P)-binding Rossmann-like Domain"/>
    <property type="match status" value="1"/>
</dbReference>
<evidence type="ECO:0000259" key="8">
    <source>
        <dbReference type="Pfam" id="PF00899"/>
    </source>
</evidence>
<evidence type="ECO:0000256" key="6">
    <source>
        <dbReference type="PIRSR" id="PIRSR606285-1"/>
    </source>
</evidence>
<dbReference type="GO" id="GO:0032446">
    <property type="term" value="P:protein modification by small protein conjugation"/>
    <property type="evidence" value="ECO:0007669"/>
    <property type="project" value="TreeGrafter"/>
</dbReference>
<dbReference type="RefSeq" id="XP_021868630.1">
    <property type="nucleotide sequence ID" value="XM_022017539.1"/>
</dbReference>
<dbReference type="STRING" id="4999.A0A1Y1UA28"/>
<organism evidence="10 11">
    <name type="scientific">Kockovaella imperatae</name>
    <dbReference type="NCBI Taxonomy" id="4999"/>
    <lineage>
        <taxon>Eukaryota</taxon>
        <taxon>Fungi</taxon>
        <taxon>Dikarya</taxon>
        <taxon>Basidiomycota</taxon>
        <taxon>Agaricomycotina</taxon>
        <taxon>Tremellomycetes</taxon>
        <taxon>Tremellales</taxon>
        <taxon>Cuniculitremaceae</taxon>
        <taxon>Kockovaella</taxon>
    </lineage>
</organism>
<dbReference type="AlphaFoldDB" id="A0A1Y1UA28"/>
<evidence type="ECO:0000256" key="4">
    <source>
        <dbReference type="ARBA" id="ARBA00022927"/>
    </source>
</evidence>
<feature type="domain" description="THIF-type NAD/FAD binding fold" evidence="8">
    <location>
        <begin position="325"/>
        <end position="554"/>
    </location>
</feature>
<reference evidence="10 11" key="1">
    <citation type="submission" date="2017-03" db="EMBL/GenBank/DDBJ databases">
        <title>Widespread Adenine N6-methylation of Active Genes in Fungi.</title>
        <authorList>
            <consortium name="DOE Joint Genome Institute"/>
            <person name="Mondo S.J."/>
            <person name="Dannebaum R.O."/>
            <person name="Kuo R.C."/>
            <person name="Louie K.B."/>
            <person name="Bewick A.J."/>
            <person name="Labutti K."/>
            <person name="Haridas S."/>
            <person name="Kuo A."/>
            <person name="Salamov A."/>
            <person name="Ahrendt S.R."/>
            <person name="Lau R."/>
            <person name="Bowen B.P."/>
            <person name="Lipzen A."/>
            <person name="Sullivan W."/>
            <person name="Andreopoulos W.B."/>
            <person name="Clum A."/>
            <person name="Lindquist E."/>
            <person name="Daum C."/>
            <person name="Northen T.R."/>
            <person name="Ramamoorthy G."/>
            <person name="Schmitz R.J."/>
            <person name="Gryganskyi A."/>
            <person name="Culley D."/>
            <person name="Magnuson J."/>
            <person name="James T.Y."/>
            <person name="O'Malley M.A."/>
            <person name="Stajich J.E."/>
            <person name="Spatafora J.W."/>
            <person name="Visel A."/>
            <person name="Grigoriev I.V."/>
        </authorList>
    </citation>
    <scope>NUCLEOTIDE SEQUENCE [LARGE SCALE GENOMIC DNA]</scope>
    <source>
        <strain evidence="10 11">NRRL Y-17943</strain>
    </source>
</reference>
<sequence length="662" mass="72600">MPTILQFQPLSSQPSPAFWSALNNFKLEKLKLDDTRQPITAWLEEGREIADREAKGGEGLIGVDGSVGLGSAAFGEEGSHSFRPPLGSTSLKGVFKNFNTVEEFKATDPKKDLFNSIVDEMLDSFATDSPNLNPFLLVTFADLKKYVYHYWFAFPALVSKPAWEMEDRGLQAAEQVDVAEIRALAKNMSFSDGAYLIKGPRGQRSAGPLSSAKSFFEGVIDEERTVAFHDPSSIVSAPGWPLRNILVYLHRVHSISSITVFCLRAGSSRVCRASLPSPETSDKPSAVGWERNKVGKLASRVADLGPMMDPMRLADQAVDLNLKLMRWRIMPTLELDKVASTKCLLLGAGTLGCYVARALMGWGVRNITFVDSARVSYSNPVRQPLFEFEDCLDGGKPKAQCAADHLKRIFPGVNANAHSFLIPMPGHPIPSASIAETKASVAQLESLISSHDAIFLLMDSRESRWLPTVISSSQNKIVINAALGFDSYLVMRHGASPSSQGKRLGCYYCNDIVAPTDSLSDRTLDQMCTVTRPGIAPIASATAVELLTSLVQHPLGINAPAEVTDAYRDEEAGSPLGIVPHQLRGQLSQWKTHLIEGAAYDRCTGCSNIVVDAYRKDAFDMLIRAFNEVDYLEKLTGLDELHKDSEAMMENLDWEEGSEEDF</sequence>
<dbReference type="FunCoup" id="A0A1Y1UA28">
    <property type="interactions" value="332"/>
</dbReference>
<keyword evidence="4 7" id="KW-0653">Protein transport</keyword>
<dbReference type="Pfam" id="PF00899">
    <property type="entry name" value="ThiF"/>
    <property type="match status" value="1"/>
</dbReference>
<proteinExistence type="inferred from homology"/>
<keyword evidence="7" id="KW-0963">Cytoplasm</keyword>
<comment type="similarity">
    <text evidence="1 7">Belongs to the ATG7 family.</text>
</comment>
<keyword evidence="3 7" id="KW-0813">Transport</keyword>
<comment type="subcellular location">
    <subcellularLocation>
        <location evidence="7">Cytoplasm</location>
    </subcellularLocation>
    <subcellularLocation>
        <location evidence="7">Preautophagosomal structure</location>
    </subcellularLocation>
</comment>
<dbReference type="InParanoid" id="A0A1Y1UA28"/>
<evidence type="ECO:0000256" key="5">
    <source>
        <dbReference type="ARBA" id="ARBA00023006"/>
    </source>
</evidence>
<dbReference type="InterPro" id="IPR045886">
    <property type="entry name" value="ThiF/MoeB/HesA"/>
</dbReference>
<dbReference type="InterPro" id="IPR006285">
    <property type="entry name" value="Atg7"/>
</dbReference>
<keyword evidence="11" id="KW-1185">Reference proteome</keyword>
<dbReference type="GO" id="GO:0006995">
    <property type="term" value="P:cellular response to nitrogen starvation"/>
    <property type="evidence" value="ECO:0007669"/>
    <property type="project" value="TreeGrafter"/>
</dbReference>
<keyword evidence="7" id="KW-0833">Ubl conjugation pathway</keyword>
<comment type="subunit">
    <text evidence="7">Homodimer.</text>
</comment>
<protein>
    <recommendedName>
        <fullName evidence="2 7">Ubiquitin-like modifier-activating enzyme ATG7</fullName>
    </recommendedName>
    <alternativeName>
        <fullName evidence="7">Autophagy-related protein 7</fullName>
    </alternativeName>
</protein>
<evidence type="ECO:0000313" key="10">
    <source>
        <dbReference type="EMBL" id="ORX34367.1"/>
    </source>
</evidence>
<dbReference type="GO" id="GO:0015031">
    <property type="term" value="P:protein transport"/>
    <property type="evidence" value="ECO:0007669"/>
    <property type="project" value="UniProtKB-UniRule"/>
</dbReference>
<accession>A0A1Y1UA28</accession>